<feature type="coiled-coil region" evidence="15">
    <location>
        <begin position="30"/>
        <end position="95"/>
    </location>
</feature>
<dbReference type="RefSeq" id="WP_137141111.1">
    <property type="nucleotide sequence ID" value="NZ_CP032346.1"/>
</dbReference>
<evidence type="ECO:0000256" key="15">
    <source>
        <dbReference type="SAM" id="Coils"/>
    </source>
</evidence>
<comment type="subcellular location">
    <subcellularLocation>
        <location evidence="1 12">Cytoplasm</location>
    </subcellularLocation>
</comment>
<evidence type="ECO:0000256" key="16">
    <source>
        <dbReference type="SAM" id="MobiDB-lite"/>
    </source>
</evidence>
<gene>
    <name evidence="12" type="primary">serS</name>
    <name evidence="18" type="ORF">D3869_16765</name>
</gene>
<reference evidence="18 19" key="1">
    <citation type="submission" date="2018-09" db="EMBL/GenBank/DDBJ databases">
        <title>Whole genome based analysis of evolution and adaptive divergence in Indian and Brazilian strains of Azospirillum brasilense.</title>
        <authorList>
            <person name="Singh C."/>
            <person name="Tripathi A.K."/>
        </authorList>
    </citation>
    <scope>NUCLEOTIDE SEQUENCE [LARGE SCALE GENOMIC DNA]</scope>
    <source>
        <strain evidence="18 19">MTCC4039</strain>
        <plasmid evidence="18 19">p1</plasmid>
    </source>
</reference>
<geneLocation type="plasmid" evidence="18">
    <name>p1</name>
</geneLocation>
<comment type="catalytic activity">
    <reaction evidence="11 12">
        <text>tRNA(Ser) + L-serine + ATP = L-seryl-tRNA(Ser) + AMP + diphosphate + H(+)</text>
        <dbReference type="Rhea" id="RHEA:12292"/>
        <dbReference type="Rhea" id="RHEA-COMP:9669"/>
        <dbReference type="Rhea" id="RHEA-COMP:9703"/>
        <dbReference type="ChEBI" id="CHEBI:15378"/>
        <dbReference type="ChEBI" id="CHEBI:30616"/>
        <dbReference type="ChEBI" id="CHEBI:33019"/>
        <dbReference type="ChEBI" id="CHEBI:33384"/>
        <dbReference type="ChEBI" id="CHEBI:78442"/>
        <dbReference type="ChEBI" id="CHEBI:78533"/>
        <dbReference type="ChEBI" id="CHEBI:456215"/>
        <dbReference type="EC" id="6.1.1.11"/>
    </reaction>
</comment>
<dbReference type="PANTHER" id="PTHR43697:SF1">
    <property type="entry name" value="SERINE--TRNA LIGASE"/>
    <property type="match status" value="1"/>
</dbReference>
<feature type="compositionally biased region" description="Basic and acidic residues" evidence="16">
    <location>
        <begin position="1"/>
        <end position="23"/>
    </location>
</feature>
<evidence type="ECO:0000313" key="18">
    <source>
        <dbReference type="EMBL" id="QCO16947.1"/>
    </source>
</evidence>
<dbReference type="InterPro" id="IPR045864">
    <property type="entry name" value="aa-tRNA-synth_II/BPL/LPL"/>
</dbReference>
<evidence type="ECO:0000256" key="13">
    <source>
        <dbReference type="PIRSR" id="PIRSR001529-1"/>
    </source>
</evidence>
<evidence type="ECO:0000256" key="6">
    <source>
        <dbReference type="ARBA" id="ARBA00022741"/>
    </source>
</evidence>
<dbReference type="Proteomes" id="UP000298693">
    <property type="component" value="Plasmid p1"/>
</dbReference>
<dbReference type="PRINTS" id="PR00981">
    <property type="entry name" value="TRNASYNTHSER"/>
</dbReference>
<dbReference type="GO" id="GO:0006434">
    <property type="term" value="P:seryl-tRNA aminoacylation"/>
    <property type="evidence" value="ECO:0007669"/>
    <property type="project" value="UniProtKB-UniRule"/>
</dbReference>
<dbReference type="GO" id="GO:0005524">
    <property type="term" value="F:ATP binding"/>
    <property type="evidence" value="ECO:0007669"/>
    <property type="project" value="UniProtKB-UniRule"/>
</dbReference>
<comment type="catalytic activity">
    <reaction evidence="10 12">
        <text>tRNA(Sec) + L-serine + ATP = L-seryl-tRNA(Sec) + AMP + diphosphate + H(+)</text>
        <dbReference type="Rhea" id="RHEA:42580"/>
        <dbReference type="Rhea" id="RHEA-COMP:9742"/>
        <dbReference type="Rhea" id="RHEA-COMP:10128"/>
        <dbReference type="ChEBI" id="CHEBI:15378"/>
        <dbReference type="ChEBI" id="CHEBI:30616"/>
        <dbReference type="ChEBI" id="CHEBI:33019"/>
        <dbReference type="ChEBI" id="CHEBI:33384"/>
        <dbReference type="ChEBI" id="CHEBI:78442"/>
        <dbReference type="ChEBI" id="CHEBI:78533"/>
        <dbReference type="ChEBI" id="CHEBI:456215"/>
        <dbReference type="EC" id="6.1.1.11"/>
    </reaction>
</comment>
<feature type="domain" description="Aminoacyl-transfer RNA synthetases class-II family profile" evidence="17">
    <location>
        <begin position="170"/>
        <end position="406"/>
    </location>
</feature>
<evidence type="ECO:0000256" key="9">
    <source>
        <dbReference type="ARBA" id="ARBA00023146"/>
    </source>
</evidence>
<dbReference type="EC" id="6.1.1.11" evidence="12"/>
<dbReference type="PROSITE" id="PS50862">
    <property type="entry name" value="AA_TRNA_LIGASE_II"/>
    <property type="match status" value="1"/>
</dbReference>
<evidence type="ECO:0000313" key="19">
    <source>
        <dbReference type="Proteomes" id="UP000298693"/>
    </source>
</evidence>
<evidence type="ECO:0000256" key="2">
    <source>
        <dbReference type="ARBA" id="ARBA00005045"/>
    </source>
</evidence>
<keyword evidence="4 12" id="KW-0963">Cytoplasm</keyword>
<keyword evidence="18" id="KW-0614">Plasmid</keyword>
<keyword evidence="15" id="KW-0175">Coiled coil</keyword>
<evidence type="ECO:0000256" key="10">
    <source>
        <dbReference type="ARBA" id="ARBA00047929"/>
    </source>
</evidence>
<evidence type="ECO:0000259" key="17">
    <source>
        <dbReference type="PROSITE" id="PS50862"/>
    </source>
</evidence>
<accession>A0A4D8R2S9</accession>
<dbReference type="InterPro" id="IPR042103">
    <property type="entry name" value="SerRS_1_N_sf"/>
</dbReference>
<feature type="binding site" evidence="12">
    <location>
        <position position="381"/>
    </location>
    <ligand>
        <name>L-serine</name>
        <dbReference type="ChEBI" id="CHEBI:33384"/>
    </ligand>
</feature>
<dbReference type="EMBL" id="CP032346">
    <property type="protein sequence ID" value="QCO16947.1"/>
    <property type="molecule type" value="Genomic_DNA"/>
</dbReference>
<keyword evidence="5 12" id="KW-0436">Ligase</keyword>
<evidence type="ECO:0000256" key="3">
    <source>
        <dbReference type="ARBA" id="ARBA00010728"/>
    </source>
</evidence>
<evidence type="ECO:0000256" key="12">
    <source>
        <dbReference type="HAMAP-Rule" id="MF_00176"/>
    </source>
</evidence>
<comment type="function">
    <text evidence="12">Catalyzes the attachment of serine to tRNA(Ser). Is also able to aminoacylate tRNA(Sec) with serine, to form the misacylated tRNA L-seryl-tRNA(Sec), which will be further converted into selenocysteinyl-tRNA(Sec).</text>
</comment>
<feature type="binding site" evidence="13">
    <location>
        <position position="258"/>
    </location>
    <ligand>
        <name>L-serine</name>
        <dbReference type="ChEBI" id="CHEBI:33384"/>
    </ligand>
</feature>
<feature type="region of interest" description="Disordered" evidence="16">
    <location>
        <begin position="1"/>
        <end position="25"/>
    </location>
</feature>
<evidence type="ECO:0000256" key="5">
    <source>
        <dbReference type="ARBA" id="ARBA00022598"/>
    </source>
</evidence>
<evidence type="ECO:0000256" key="1">
    <source>
        <dbReference type="ARBA" id="ARBA00004496"/>
    </source>
</evidence>
<dbReference type="Gene3D" id="1.10.287.40">
    <property type="entry name" value="Serine-tRNA synthetase, tRNA binding domain"/>
    <property type="match status" value="1"/>
</dbReference>
<feature type="binding site" evidence="12">
    <location>
        <begin position="227"/>
        <end position="229"/>
    </location>
    <ligand>
        <name>L-serine</name>
        <dbReference type="ChEBI" id="CHEBI:33384"/>
    </ligand>
</feature>
<comment type="caution">
    <text evidence="12">Lacks conserved residue(s) required for the propagation of feature annotation.</text>
</comment>
<name>A0A4D8R2S9_AZOBR</name>
<dbReference type="Pfam" id="PF02403">
    <property type="entry name" value="Seryl_tRNA_N"/>
    <property type="match status" value="1"/>
</dbReference>
<dbReference type="AlphaFoldDB" id="A0A4D8R2S9"/>
<dbReference type="CDD" id="cd00770">
    <property type="entry name" value="SerRS_core"/>
    <property type="match status" value="1"/>
</dbReference>
<protein>
    <recommendedName>
        <fullName evidence="12">Serine--tRNA ligase</fullName>
        <ecNumber evidence="12">6.1.1.11</ecNumber>
    </recommendedName>
    <alternativeName>
        <fullName evidence="12">Seryl-tRNA synthetase</fullName>
        <shortName evidence="12">SerRS</shortName>
    </alternativeName>
    <alternativeName>
        <fullName evidence="12">Seryl-tRNA(Ser/Sec) synthetase</fullName>
    </alternativeName>
</protein>
<dbReference type="GO" id="GO:0016260">
    <property type="term" value="P:selenocysteine biosynthetic process"/>
    <property type="evidence" value="ECO:0007669"/>
    <property type="project" value="UniProtKB-UniRule"/>
</dbReference>
<feature type="binding site" evidence="13">
    <location>
        <position position="227"/>
    </location>
    <ligand>
        <name>L-serine</name>
        <dbReference type="ChEBI" id="CHEBI:33384"/>
    </ligand>
</feature>
<evidence type="ECO:0000256" key="8">
    <source>
        <dbReference type="ARBA" id="ARBA00022917"/>
    </source>
</evidence>
<dbReference type="GO" id="GO:0004828">
    <property type="term" value="F:serine-tRNA ligase activity"/>
    <property type="evidence" value="ECO:0007669"/>
    <property type="project" value="UniProtKB-UniRule"/>
</dbReference>
<comment type="domain">
    <text evidence="12">Consists of two distinct domains, a catalytic core and a N-terminal extension that is involved in tRNA binding.</text>
</comment>
<dbReference type="InterPro" id="IPR015866">
    <property type="entry name" value="Ser-tRNA-synth_1_N"/>
</dbReference>
<comment type="pathway">
    <text evidence="2 12">Aminoacyl-tRNA biosynthesis; selenocysteinyl-tRNA(Sec) biosynthesis; L-seryl-tRNA(Sec) from L-serine and tRNA(Sec): step 1/1.</text>
</comment>
<dbReference type="HAMAP" id="MF_00176">
    <property type="entry name" value="Ser_tRNA_synth_type1"/>
    <property type="match status" value="1"/>
</dbReference>
<feature type="binding site" evidence="12 13">
    <location>
        <position position="281"/>
    </location>
    <ligand>
        <name>L-serine</name>
        <dbReference type="ChEBI" id="CHEBI:33384"/>
    </ligand>
</feature>
<dbReference type="NCBIfam" id="TIGR00414">
    <property type="entry name" value="serS"/>
    <property type="match status" value="1"/>
</dbReference>
<dbReference type="InterPro" id="IPR002317">
    <property type="entry name" value="Ser-tRNA-ligase_type_1"/>
</dbReference>
<dbReference type="GO" id="GO:0005737">
    <property type="term" value="C:cytoplasm"/>
    <property type="evidence" value="ECO:0007669"/>
    <property type="project" value="UniProtKB-SubCell"/>
</dbReference>
<evidence type="ECO:0000256" key="14">
    <source>
        <dbReference type="PIRSR" id="PIRSR001529-2"/>
    </source>
</evidence>
<keyword evidence="7 12" id="KW-0067">ATP-binding</keyword>
<feature type="binding site" evidence="13">
    <location>
        <position position="379"/>
    </location>
    <ligand>
        <name>L-serine</name>
        <dbReference type="ChEBI" id="CHEBI:33384"/>
    </ligand>
</feature>
<dbReference type="Gene3D" id="3.30.930.10">
    <property type="entry name" value="Bira Bifunctional Protein, Domain 2"/>
    <property type="match status" value="1"/>
</dbReference>
<comment type="subunit">
    <text evidence="12">Homodimer. The tRNA molecule binds across the dimer.</text>
</comment>
<dbReference type="InterPro" id="IPR006195">
    <property type="entry name" value="aa-tRNA-synth_II"/>
</dbReference>
<dbReference type="InterPro" id="IPR033729">
    <property type="entry name" value="SerRS_core"/>
</dbReference>
<sequence>MHDLRAIRENPESFDRGLARRGLEPMSPTVLDLDSRRRAAQTQLQEMQARRNEAAKEIGLAKREGRDAQPLMDEMAQLKERLPQVEEEEKALGAELDGLLASIPNLPADDVPEGPDESANVEIRRWGEPKAIADAKQHFELGEALGLMDFEAASRMSGARFTVLKGGLARLERALADFMLDIHTGEHGYTEIAPPLMVRDNALFGTGQLPKFEEDLFRTGDHYLIPTSEVPLTNLVNDQIVATEELPHRYTALTPCFRAEAGSAGRDTRGMIRQHQFWKVEMVSVTTPDQSEAEHQRMTQCAETILQRLGLPYRVVTLCTGDMGFSARKTYDIEVWLPGQNMYREISSCSNCGDFQARRMKARCRPKGEKQTQFVHTLNGSGVAVGRCLIAVLENYQQPDGSILVPEALRPYMRGLERITA</sequence>
<dbReference type="InterPro" id="IPR010978">
    <property type="entry name" value="tRNA-bd_arm"/>
</dbReference>
<keyword evidence="6 12" id="KW-0547">Nucleotide-binding</keyword>
<dbReference type="PIRSF" id="PIRSF001529">
    <property type="entry name" value="Ser-tRNA-synth_IIa"/>
    <property type="match status" value="1"/>
</dbReference>
<feature type="binding site" evidence="12 14">
    <location>
        <begin position="345"/>
        <end position="348"/>
    </location>
    <ligand>
        <name>ATP</name>
        <dbReference type="ChEBI" id="CHEBI:30616"/>
    </ligand>
</feature>
<comment type="similarity">
    <text evidence="3 12">Belongs to the class-II aminoacyl-tRNA synthetase family. Type-1 seryl-tRNA synthetase subfamily.</text>
</comment>
<dbReference type="InterPro" id="IPR002314">
    <property type="entry name" value="aa-tRNA-synt_IIb"/>
</dbReference>
<feature type="binding site" evidence="12 14">
    <location>
        <begin position="258"/>
        <end position="260"/>
    </location>
    <ligand>
        <name>ATP</name>
        <dbReference type="ChEBI" id="CHEBI:30616"/>
    </ligand>
</feature>
<organism evidence="18 19">
    <name type="scientific">Azospirillum brasilense</name>
    <dbReference type="NCBI Taxonomy" id="192"/>
    <lineage>
        <taxon>Bacteria</taxon>
        <taxon>Pseudomonadati</taxon>
        <taxon>Pseudomonadota</taxon>
        <taxon>Alphaproteobacteria</taxon>
        <taxon>Rhodospirillales</taxon>
        <taxon>Azospirillaceae</taxon>
        <taxon>Azospirillum</taxon>
    </lineage>
</organism>
<proteinExistence type="inferred from homology"/>
<dbReference type="UniPathway" id="UPA00906">
    <property type="reaction ID" value="UER00895"/>
</dbReference>
<dbReference type="SUPFAM" id="SSF55681">
    <property type="entry name" value="Class II aaRS and biotin synthetases"/>
    <property type="match status" value="1"/>
</dbReference>
<keyword evidence="8 12" id="KW-0648">Protein biosynthesis</keyword>
<evidence type="ECO:0000256" key="11">
    <source>
        <dbReference type="ARBA" id="ARBA00048823"/>
    </source>
</evidence>
<evidence type="ECO:0000256" key="7">
    <source>
        <dbReference type="ARBA" id="ARBA00022840"/>
    </source>
</evidence>
<evidence type="ECO:0000256" key="4">
    <source>
        <dbReference type="ARBA" id="ARBA00022490"/>
    </source>
</evidence>
<dbReference type="PANTHER" id="PTHR43697">
    <property type="entry name" value="SERYL-TRNA SYNTHETASE"/>
    <property type="match status" value="1"/>
</dbReference>
<keyword evidence="9 12" id="KW-0030">Aminoacyl-tRNA synthetase</keyword>
<dbReference type="Pfam" id="PF00587">
    <property type="entry name" value="tRNA-synt_2b"/>
    <property type="match status" value="1"/>
</dbReference>
<dbReference type="SUPFAM" id="SSF46589">
    <property type="entry name" value="tRNA-binding arm"/>
    <property type="match status" value="1"/>
</dbReference>